<evidence type="ECO:0000256" key="1">
    <source>
        <dbReference type="SAM" id="MobiDB-lite"/>
    </source>
</evidence>
<feature type="region of interest" description="Disordered" evidence="1">
    <location>
        <begin position="159"/>
        <end position="178"/>
    </location>
</feature>
<dbReference type="AlphaFoldDB" id="A0A2T6ZD64"/>
<proteinExistence type="predicted"/>
<dbReference type="Proteomes" id="UP000244722">
    <property type="component" value="Unassembled WGS sequence"/>
</dbReference>
<sequence length="315" mass="34878">MMSQKGSSSTSAVASHLISPEVGDSAASTLALPSAAFVNLSALIPATNKWQYPGATRLANRMAAKVRQCIQADTECYIHVCGIKEDVIESIDRAFKTVRIRSTVRFTYEQDLEALIIKCTISYAHDSTSRSFLIELSSAVASIPGHTRFSILPIGSQTFSSPGKRSKEGDEGIKPTNTRAHEAEWPSVMIEVGYSETLGYLHQDAHWWLENSKGRTRMVIIIQISKAPKSIRIELWEMILNVNQPGTRSRPNKSPGFRYFYVIDRTCRVTHKARHPDLVIPYGTIFDTGLDAGTDITISNAQLSAWALYVFLGLP</sequence>
<evidence type="ECO:0000313" key="3">
    <source>
        <dbReference type="Proteomes" id="UP000244722"/>
    </source>
</evidence>
<dbReference type="EMBL" id="NESQ01000378">
    <property type="protein sequence ID" value="PUU73413.1"/>
    <property type="molecule type" value="Genomic_DNA"/>
</dbReference>
<reference evidence="2 3" key="1">
    <citation type="submission" date="2017-04" db="EMBL/GenBank/DDBJ databases">
        <title>Draft genome sequence of Tuber borchii Vittad., a whitish edible truffle.</title>
        <authorList>
            <consortium name="DOE Joint Genome Institute"/>
            <person name="Murat C."/>
            <person name="Kuo A."/>
            <person name="Barry K.W."/>
            <person name="Clum A."/>
            <person name="Dockter R.B."/>
            <person name="Fauchery L."/>
            <person name="Iotti M."/>
            <person name="Kohler A."/>
            <person name="Labutti K."/>
            <person name="Lindquist E.A."/>
            <person name="Lipzen A."/>
            <person name="Ohm R.A."/>
            <person name="Wang M."/>
            <person name="Grigoriev I.V."/>
            <person name="Zambonelli A."/>
            <person name="Martin F.M."/>
        </authorList>
    </citation>
    <scope>NUCLEOTIDE SEQUENCE [LARGE SCALE GENOMIC DNA]</scope>
    <source>
        <strain evidence="2 3">Tbo3840</strain>
    </source>
</reference>
<comment type="caution">
    <text evidence="2">The sequence shown here is derived from an EMBL/GenBank/DDBJ whole genome shotgun (WGS) entry which is preliminary data.</text>
</comment>
<organism evidence="2 3">
    <name type="scientific">Tuber borchii</name>
    <name type="common">White truffle</name>
    <dbReference type="NCBI Taxonomy" id="42251"/>
    <lineage>
        <taxon>Eukaryota</taxon>
        <taxon>Fungi</taxon>
        <taxon>Dikarya</taxon>
        <taxon>Ascomycota</taxon>
        <taxon>Pezizomycotina</taxon>
        <taxon>Pezizomycetes</taxon>
        <taxon>Pezizales</taxon>
        <taxon>Tuberaceae</taxon>
        <taxon>Tuber</taxon>
    </lineage>
</organism>
<accession>A0A2T6ZD64</accession>
<evidence type="ECO:0000313" key="2">
    <source>
        <dbReference type="EMBL" id="PUU73413.1"/>
    </source>
</evidence>
<name>A0A2T6ZD64_TUBBO</name>
<keyword evidence="3" id="KW-1185">Reference proteome</keyword>
<feature type="compositionally biased region" description="Basic and acidic residues" evidence="1">
    <location>
        <begin position="165"/>
        <end position="178"/>
    </location>
</feature>
<protein>
    <submittedName>
        <fullName evidence="2">Uncharacterized protein</fullName>
    </submittedName>
</protein>
<dbReference type="OrthoDB" id="76567at2759"/>
<dbReference type="STRING" id="42251.A0A2T6ZD64"/>
<gene>
    <name evidence="2" type="ORF">B9Z19DRAFT_1163166</name>
</gene>